<feature type="domain" description="EamA" evidence="3">
    <location>
        <begin position="3"/>
        <end position="79"/>
    </location>
</feature>
<dbReference type="GO" id="GO:0016020">
    <property type="term" value="C:membrane"/>
    <property type="evidence" value="ECO:0007669"/>
    <property type="project" value="InterPro"/>
</dbReference>
<dbReference type="AlphaFoldDB" id="A0A4R0J021"/>
<dbReference type="Pfam" id="PF00892">
    <property type="entry name" value="EamA"/>
    <property type="match status" value="1"/>
</dbReference>
<protein>
    <submittedName>
        <fullName evidence="4">EamA family transporter</fullName>
    </submittedName>
</protein>
<organism evidence="4 5">
    <name type="scientific">Kribbella capetownensis</name>
    <dbReference type="NCBI Taxonomy" id="1572659"/>
    <lineage>
        <taxon>Bacteria</taxon>
        <taxon>Bacillati</taxon>
        <taxon>Actinomycetota</taxon>
        <taxon>Actinomycetes</taxon>
        <taxon>Propionibacteriales</taxon>
        <taxon>Kribbellaceae</taxon>
        <taxon>Kribbella</taxon>
    </lineage>
</organism>
<feature type="compositionally biased region" description="Basic residues" evidence="2">
    <location>
        <begin position="153"/>
        <end position="167"/>
    </location>
</feature>
<name>A0A4R0J021_9ACTN</name>
<dbReference type="OrthoDB" id="63519at2"/>
<evidence type="ECO:0000259" key="3">
    <source>
        <dbReference type="Pfam" id="PF00892"/>
    </source>
</evidence>
<evidence type="ECO:0000313" key="4">
    <source>
        <dbReference type="EMBL" id="TCC37396.1"/>
    </source>
</evidence>
<keyword evidence="5" id="KW-1185">Reference proteome</keyword>
<feature type="compositionally biased region" description="Low complexity" evidence="2">
    <location>
        <begin position="170"/>
        <end position="193"/>
    </location>
</feature>
<reference evidence="4 5" key="1">
    <citation type="submission" date="2019-02" db="EMBL/GenBank/DDBJ databases">
        <title>Kribbella capetownensis sp. nov. and Kribbella speibonae sp. nov., isolated from soil.</title>
        <authorList>
            <person name="Curtis S.M."/>
            <person name="Norton I."/>
            <person name="Everest G.J."/>
            <person name="Meyers P.R."/>
        </authorList>
    </citation>
    <scope>NUCLEOTIDE SEQUENCE [LARGE SCALE GENOMIC DNA]</scope>
    <source>
        <strain evidence="4 5">YM53</strain>
    </source>
</reference>
<gene>
    <name evidence="4" type="ORF">E0H75_40245</name>
</gene>
<sequence>MNGAGALLLAAVSYAGGNLLVRSRIRQADAFTLTCVQMGVATVVSWPFAAAHAARVRWQAGPWLPVATLGVVCSGLGWLDNTVLLDAAGGRGDGTGIYRYVWPPDPLDDPAQPVRGGTCTPPRTRIERTTPPGLRAHRRGPRRPQPPVERTQRTGHHRPQQVLRRPRLPAPLAFAGGTSRSSSATAGLPARSSARVRRRERPHTAHRERASRCPTCGHNIMLNNPDGFVTATAAAVPGTDGATSDSPGIAQSDRLVPINFSGASRTTSNRPGKQASRSSRRTVRMRCWPWIRAWMTPASRSTFW</sequence>
<feature type="region of interest" description="Disordered" evidence="2">
    <location>
        <begin position="260"/>
        <end position="281"/>
    </location>
</feature>
<comment type="similarity">
    <text evidence="1">Belongs to the EamA transporter family.</text>
</comment>
<feature type="compositionally biased region" description="Polar residues" evidence="2">
    <location>
        <begin position="261"/>
        <end position="277"/>
    </location>
</feature>
<evidence type="ECO:0000256" key="2">
    <source>
        <dbReference type="SAM" id="MobiDB-lite"/>
    </source>
</evidence>
<dbReference type="EMBL" id="SJKD01000015">
    <property type="protein sequence ID" value="TCC37396.1"/>
    <property type="molecule type" value="Genomic_DNA"/>
</dbReference>
<comment type="caution">
    <text evidence="4">The sequence shown here is derived from an EMBL/GenBank/DDBJ whole genome shotgun (WGS) entry which is preliminary data.</text>
</comment>
<proteinExistence type="inferred from homology"/>
<feature type="region of interest" description="Disordered" evidence="2">
    <location>
        <begin position="108"/>
        <end position="210"/>
    </location>
</feature>
<evidence type="ECO:0000256" key="1">
    <source>
        <dbReference type="ARBA" id="ARBA00007362"/>
    </source>
</evidence>
<dbReference type="InterPro" id="IPR000620">
    <property type="entry name" value="EamA_dom"/>
</dbReference>
<evidence type="ECO:0000313" key="5">
    <source>
        <dbReference type="Proteomes" id="UP000293342"/>
    </source>
</evidence>
<accession>A0A4R0J021</accession>
<dbReference type="Proteomes" id="UP000293342">
    <property type="component" value="Unassembled WGS sequence"/>
</dbReference>